<evidence type="ECO:0000313" key="2">
    <source>
        <dbReference type="Proteomes" id="UP000318823"/>
    </source>
</evidence>
<name>A0AAP9IXG5_BACOV</name>
<dbReference type="AlphaFoldDB" id="A0AAP9IXG5"/>
<gene>
    <name evidence="1" type="ORF">DYI28_21090</name>
</gene>
<reference evidence="2" key="1">
    <citation type="journal article" date="2018" name="J. Anim. Genet.">
        <title>Acquired interbacterial defense systems protect against interspecies antagonism in the human gut microbiome.</title>
        <authorList>
            <person name="Ross B.D."/>
            <person name="Verster A.J."/>
            <person name="Radey M.C."/>
            <person name="Schmidtke D.T."/>
            <person name="Pope C.E."/>
            <person name="Hoffman L.R."/>
            <person name="Hajjar A."/>
            <person name="Peterson S.B."/>
            <person name="Borenstein E."/>
            <person name="Mougous J."/>
        </authorList>
    </citation>
    <scope>NUCLEOTIDE SEQUENCE [LARGE SCALE GENOMIC DNA]</scope>
    <source>
        <strain evidence="2">3725 D1 iv</strain>
    </source>
</reference>
<dbReference type="RefSeq" id="WP_032854572.1">
    <property type="nucleotide sequence ID" value="NZ_CAXSRA010000007.1"/>
</dbReference>
<dbReference type="Proteomes" id="UP000318823">
    <property type="component" value="Chromosome"/>
</dbReference>
<accession>A0AAP9IXG5</accession>
<dbReference type="EMBL" id="CP041395">
    <property type="protein sequence ID" value="QDM10992.1"/>
    <property type="molecule type" value="Genomic_DNA"/>
</dbReference>
<protein>
    <submittedName>
        <fullName evidence="1">Uncharacterized protein</fullName>
    </submittedName>
</protein>
<proteinExistence type="predicted"/>
<evidence type="ECO:0000313" key="1">
    <source>
        <dbReference type="EMBL" id="QDM10992.1"/>
    </source>
</evidence>
<sequence>MEMRKKRTNLCFLTLIVAAFSVLLVHGCSFSEYDLVVEDSSGMVLEEANSTRALSEQNCRNDLVISVSESEEYLDYLMSLHMFFDKFDSYYSSLNDKEKIQLEENLNNDDYIEDIIDESCIRNELEQMINAQNQLKNTAYFHLNKLERSMLISLDCTYIHKTVLLKTRGEGDDARKCAEIRDKAIQAASDLAIKEKEACDDAYESGTTVHAYCYFKAAKKFSKAKEEAKEEYERCIGK</sequence>
<organism evidence="1 2">
    <name type="scientific">Bacteroides ovatus</name>
    <dbReference type="NCBI Taxonomy" id="28116"/>
    <lineage>
        <taxon>Bacteria</taxon>
        <taxon>Pseudomonadati</taxon>
        <taxon>Bacteroidota</taxon>
        <taxon>Bacteroidia</taxon>
        <taxon>Bacteroidales</taxon>
        <taxon>Bacteroidaceae</taxon>
        <taxon>Bacteroides</taxon>
    </lineage>
</organism>